<dbReference type="InterPro" id="IPR011606">
    <property type="entry name" value="Brnchd-chn_aa_trnsp_permease"/>
</dbReference>
<keyword evidence="7 8" id="KW-0472">Membrane</keyword>
<sequence length="238" mass="24988">MRSSAWSAFKLGFWQGLPFVVVILPFGALFGVAAADAGWTLTQSLSMSVLVIAGASQFTALQLLGDNAPLAIVVLTSLAVNLRLAMYSASLAPLIGSQPFWKRALVAYVLVDQTYGIAITNAEVGPPMTPAERVAHFFGAVVAVCPWWYVACVFGALAGAAIPSWLALDFAVPITFIALFAPALRSPPHLAAAFVSVVAALLLAFLPYNLGLLVAAVLAMATGAMLEAALERRREAAR</sequence>
<dbReference type="PANTHER" id="PTHR34979:SF1">
    <property type="entry name" value="INNER MEMBRANE PROTEIN YGAZ"/>
    <property type="match status" value="1"/>
</dbReference>
<dbReference type="GO" id="GO:1903785">
    <property type="term" value="P:L-valine transmembrane transport"/>
    <property type="evidence" value="ECO:0007669"/>
    <property type="project" value="TreeGrafter"/>
</dbReference>
<dbReference type="Pfam" id="PF03591">
    <property type="entry name" value="AzlC"/>
    <property type="match status" value="1"/>
</dbReference>
<evidence type="ECO:0000256" key="2">
    <source>
        <dbReference type="ARBA" id="ARBA00010735"/>
    </source>
</evidence>
<protein>
    <submittedName>
        <fullName evidence="9">Branched-chain amino acid transporter AzlC</fullName>
    </submittedName>
</protein>
<evidence type="ECO:0000256" key="1">
    <source>
        <dbReference type="ARBA" id="ARBA00004651"/>
    </source>
</evidence>
<reference evidence="9 10" key="1">
    <citation type="submission" date="2017-08" db="EMBL/GenBank/DDBJ databases">
        <title>Infants hospitalized years apart are colonized by the same room-sourced microbial strains.</title>
        <authorList>
            <person name="Brooks B."/>
            <person name="Olm M.R."/>
            <person name="Firek B.A."/>
            <person name="Baker R."/>
            <person name="Thomas B.C."/>
            <person name="Morowitz M.J."/>
            <person name="Banfield J.F."/>
        </authorList>
    </citation>
    <scope>NUCLEOTIDE SEQUENCE [LARGE SCALE GENOMIC DNA]</scope>
    <source>
        <strain evidence="9">S2_005_002_R2_34</strain>
    </source>
</reference>
<evidence type="ECO:0000256" key="5">
    <source>
        <dbReference type="ARBA" id="ARBA00022692"/>
    </source>
</evidence>
<dbReference type="Proteomes" id="UP000249185">
    <property type="component" value="Unassembled WGS sequence"/>
</dbReference>
<comment type="similarity">
    <text evidence="2">Belongs to the AzlC family.</text>
</comment>
<proteinExistence type="inferred from homology"/>
<comment type="subcellular location">
    <subcellularLocation>
        <location evidence="1">Cell membrane</location>
        <topology evidence="1">Multi-pass membrane protein</topology>
    </subcellularLocation>
</comment>
<organism evidence="9 10">
    <name type="scientific">Rhodovulum sulfidophilum</name>
    <name type="common">Rhodobacter sulfidophilus</name>
    <dbReference type="NCBI Taxonomy" id="35806"/>
    <lineage>
        <taxon>Bacteria</taxon>
        <taxon>Pseudomonadati</taxon>
        <taxon>Pseudomonadota</taxon>
        <taxon>Alphaproteobacteria</taxon>
        <taxon>Rhodobacterales</taxon>
        <taxon>Paracoccaceae</taxon>
        <taxon>Rhodovulum</taxon>
    </lineage>
</organism>
<keyword evidence="3" id="KW-0813">Transport</keyword>
<evidence type="ECO:0000313" key="9">
    <source>
        <dbReference type="EMBL" id="PZQ52231.1"/>
    </source>
</evidence>
<evidence type="ECO:0000313" key="10">
    <source>
        <dbReference type="Proteomes" id="UP000249185"/>
    </source>
</evidence>
<dbReference type="EMBL" id="QFPW01000001">
    <property type="protein sequence ID" value="PZQ52231.1"/>
    <property type="molecule type" value="Genomic_DNA"/>
</dbReference>
<evidence type="ECO:0000256" key="3">
    <source>
        <dbReference type="ARBA" id="ARBA00022448"/>
    </source>
</evidence>
<gene>
    <name evidence="9" type="ORF">DI556_00775</name>
</gene>
<name>A0A2W5NFD5_RHOSU</name>
<keyword evidence="5 8" id="KW-0812">Transmembrane</keyword>
<comment type="caution">
    <text evidence="9">The sequence shown here is derived from an EMBL/GenBank/DDBJ whole genome shotgun (WGS) entry which is preliminary data.</text>
</comment>
<dbReference type="PANTHER" id="PTHR34979">
    <property type="entry name" value="INNER MEMBRANE PROTEIN YGAZ"/>
    <property type="match status" value="1"/>
</dbReference>
<evidence type="ECO:0000256" key="8">
    <source>
        <dbReference type="SAM" id="Phobius"/>
    </source>
</evidence>
<feature type="transmembrane region" description="Helical" evidence="8">
    <location>
        <begin position="70"/>
        <end position="95"/>
    </location>
</feature>
<evidence type="ECO:0000256" key="6">
    <source>
        <dbReference type="ARBA" id="ARBA00022989"/>
    </source>
</evidence>
<evidence type="ECO:0000256" key="7">
    <source>
        <dbReference type="ARBA" id="ARBA00023136"/>
    </source>
</evidence>
<feature type="transmembrane region" description="Helical" evidence="8">
    <location>
        <begin position="12"/>
        <end position="33"/>
    </location>
</feature>
<evidence type="ECO:0000256" key="4">
    <source>
        <dbReference type="ARBA" id="ARBA00022475"/>
    </source>
</evidence>
<feature type="transmembrane region" description="Helical" evidence="8">
    <location>
        <begin position="137"/>
        <end position="158"/>
    </location>
</feature>
<keyword evidence="4" id="KW-1003">Cell membrane</keyword>
<accession>A0A2W5NFD5</accession>
<feature type="transmembrane region" description="Helical" evidence="8">
    <location>
        <begin position="45"/>
        <end position="64"/>
    </location>
</feature>
<dbReference type="GO" id="GO:0005886">
    <property type="term" value="C:plasma membrane"/>
    <property type="evidence" value="ECO:0007669"/>
    <property type="project" value="UniProtKB-SubCell"/>
</dbReference>
<keyword evidence="6 8" id="KW-1133">Transmembrane helix</keyword>
<feature type="transmembrane region" description="Helical" evidence="8">
    <location>
        <begin position="164"/>
        <end position="183"/>
    </location>
</feature>
<dbReference type="AlphaFoldDB" id="A0A2W5NFD5"/>